<name>A0A9X8EIJ5_PSEPU</name>
<organism evidence="2 3">
    <name type="scientific">Pseudomonas putida</name>
    <name type="common">Arthrobacter siderocapsulatus</name>
    <dbReference type="NCBI Taxonomy" id="303"/>
    <lineage>
        <taxon>Bacteria</taxon>
        <taxon>Pseudomonadati</taxon>
        <taxon>Pseudomonadota</taxon>
        <taxon>Gammaproteobacteria</taxon>
        <taxon>Pseudomonadales</taxon>
        <taxon>Pseudomonadaceae</taxon>
        <taxon>Pseudomonas</taxon>
    </lineage>
</organism>
<dbReference type="InterPro" id="IPR052755">
    <property type="entry name" value="Lysozyme_Inhibitor_LprI"/>
</dbReference>
<comment type="caution">
    <text evidence="2">The sequence shown here is derived from an EMBL/GenBank/DDBJ whole genome shotgun (WGS) entry which is preliminary data.</text>
</comment>
<reference evidence="2 3" key="1">
    <citation type="submission" date="2018-11" db="EMBL/GenBank/DDBJ databases">
        <title>Genomic analyses of the natural microbiome of Caenorhabditis elegans.</title>
        <authorList>
            <person name="Samuel B."/>
        </authorList>
    </citation>
    <scope>NUCLEOTIDE SEQUENCE [LARGE SCALE GENOMIC DNA]</scope>
    <source>
        <strain evidence="2 3">BIGb0473</strain>
    </source>
</reference>
<dbReference type="Proteomes" id="UP000269115">
    <property type="component" value="Unassembled WGS sequence"/>
</dbReference>
<keyword evidence="1" id="KW-0732">Signal</keyword>
<evidence type="ECO:0000256" key="1">
    <source>
        <dbReference type="SAM" id="SignalP"/>
    </source>
</evidence>
<evidence type="ECO:0000313" key="3">
    <source>
        <dbReference type="Proteomes" id="UP000269115"/>
    </source>
</evidence>
<protein>
    <recommendedName>
        <fullName evidence="4">Lysozyme inhibitor LprI N-terminal domain-containing protein</fullName>
    </recommendedName>
</protein>
<dbReference type="RefSeq" id="WP_123753340.1">
    <property type="nucleotide sequence ID" value="NZ_RJUR01000015.1"/>
</dbReference>
<dbReference type="PANTHER" id="PTHR37549">
    <property type="entry name" value="LIPOPROTEIN LPRI"/>
    <property type="match status" value="1"/>
</dbReference>
<sequence>MHTVTRLLTLPALLAMALHAPVASAAGFDCSRANTILETAICNTPSLSAKDDQLNALYTPLKAQKIFRELETDWLKNVRNQCKTPECLESAYDRQIRRLTAVPAPAPVASDSLAPLPKGEVYAKVEDAPWQRFALAPFIGMSEDSVAQLIDVTVKDGVLHAFVYVSGDPDGPTYVQDKHVMRATSGTLLEYADDHPGWHVIARNVRFAGWSHSGFNDQRERYAGVQDGAFYYRQRSNGELEQSMVYAVGSQQPPQPTTQGYHAGSNTVRFAKARVLEDLNVANDQLRLAYESDGNSRGYESVMAPDSSGWSLVNPTWSEHRPVLYFDNSGGMACVWRVDLVNKVLSKVVPEHEAVSARPVDINGREALVYVQENQLMFAIAPDQ</sequence>
<evidence type="ECO:0008006" key="4">
    <source>
        <dbReference type="Google" id="ProtNLM"/>
    </source>
</evidence>
<dbReference type="EMBL" id="RJUR01000015">
    <property type="protein sequence ID" value="ROQ48199.1"/>
    <property type="molecule type" value="Genomic_DNA"/>
</dbReference>
<gene>
    <name evidence="2" type="ORF">EDF85_3936</name>
</gene>
<feature type="chain" id="PRO_5040774749" description="Lysozyme inhibitor LprI N-terminal domain-containing protein" evidence="1">
    <location>
        <begin position="26"/>
        <end position="384"/>
    </location>
</feature>
<proteinExistence type="predicted"/>
<accession>A0A9X8EIJ5</accession>
<dbReference type="PANTHER" id="PTHR37549:SF1">
    <property type="entry name" value="LIPOPROTEIN LPRI"/>
    <property type="match status" value="1"/>
</dbReference>
<dbReference type="AlphaFoldDB" id="A0A9X8EIJ5"/>
<dbReference type="GO" id="GO:0005576">
    <property type="term" value="C:extracellular region"/>
    <property type="evidence" value="ECO:0007669"/>
    <property type="project" value="TreeGrafter"/>
</dbReference>
<evidence type="ECO:0000313" key="2">
    <source>
        <dbReference type="EMBL" id="ROQ48199.1"/>
    </source>
</evidence>
<feature type="signal peptide" evidence="1">
    <location>
        <begin position="1"/>
        <end position="25"/>
    </location>
</feature>